<organism evidence="12 13">
    <name type="scientific">Fervidibacillus albus</name>
    <dbReference type="NCBI Taxonomy" id="2980026"/>
    <lineage>
        <taxon>Bacteria</taxon>
        <taxon>Bacillati</taxon>
        <taxon>Bacillota</taxon>
        <taxon>Bacilli</taxon>
        <taxon>Bacillales</taxon>
        <taxon>Bacillaceae</taxon>
        <taxon>Fervidibacillus</taxon>
    </lineage>
</organism>
<keyword evidence="4 9" id="KW-0489">Methyltransferase</keyword>
<evidence type="ECO:0000259" key="10">
    <source>
        <dbReference type="Pfam" id="PF01035"/>
    </source>
</evidence>
<dbReference type="Gene3D" id="3.30.160.70">
    <property type="entry name" value="Methylated DNA-protein cysteine methyltransferase domain"/>
    <property type="match status" value="1"/>
</dbReference>
<dbReference type="HAMAP" id="MF_00772">
    <property type="entry name" value="OGT"/>
    <property type="match status" value="1"/>
</dbReference>
<accession>A0A9E8RXG2</accession>
<dbReference type="Pfam" id="PF02870">
    <property type="entry name" value="Methyltransf_1N"/>
    <property type="match status" value="1"/>
</dbReference>
<keyword evidence="5 9" id="KW-0808">Transferase</keyword>
<keyword evidence="6 9" id="KW-0227">DNA damage</keyword>
<evidence type="ECO:0000313" key="13">
    <source>
        <dbReference type="Proteomes" id="UP001164718"/>
    </source>
</evidence>
<dbReference type="NCBIfam" id="TIGR00589">
    <property type="entry name" value="ogt"/>
    <property type="match status" value="1"/>
</dbReference>
<feature type="domain" description="Methylated-DNA-[protein]-cysteine S-methyltransferase DNA binding" evidence="10">
    <location>
        <begin position="81"/>
        <end position="161"/>
    </location>
</feature>
<dbReference type="PANTHER" id="PTHR10815:SF5">
    <property type="entry name" value="METHYLATED-DNA--PROTEIN-CYSTEINE METHYLTRANSFERASE"/>
    <property type="match status" value="1"/>
</dbReference>
<dbReference type="CDD" id="cd06445">
    <property type="entry name" value="ATase"/>
    <property type="match status" value="1"/>
</dbReference>
<comment type="catalytic activity">
    <reaction evidence="8 9">
        <text>a 6-O-methyl-2'-deoxyguanosine in DNA + L-cysteinyl-[protein] = S-methyl-L-cysteinyl-[protein] + a 2'-deoxyguanosine in DNA</text>
        <dbReference type="Rhea" id="RHEA:24000"/>
        <dbReference type="Rhea" id="RHEA-COMP:10131"/>
        <dbReference type="Rhea" id="RHEA-COMP:10132"/>
        <dbReference type="Rhea" id="RHEA-COMP:11367"/>
        <dbReference type="Rhea" id="RHEA-COMP:11368"/>
        <dbReference type="ChEBI" id="CHEBI:29950"/>
        <dbReference type="ChEBI" id="CHEBI:82612"/>
        <dbReference type="ChEBI" id="CHEBI:85445"/>
        <dbReference type="ChEBI" id="CHEBI:85448"/>
        <dbReference type="EC" id="2.1.1.63"/>
    </reaction>
</comment>
<keyword evidence="7 9" id="KW-0234">DNA repair</keyword>
<dbReference type="GO" id="GO:0006307">
    <property type="term" value="P:DNA alkylation repair"/>
    <property type="evidence" value="ECO:0007669"/>
    <property type="project" value="UniProtKB-UniRule"/>
</dbReference>
<keyword evidence="13" id="KW-1185">Reference proteome</keyword>
<dbReference type="InterPro" id="IPR001497">
    <property type="entry name" value="MethylDNA_cys_MeTrfase_AS"/>
</dbReference>
<dbReference type="GO" id="GO:0032259">
    <property type="term" value="P:methylation"/>
    <property type="evidence" value="ECO:0007669"/>
    <property type="project" value="UniProtKB-KW"/>
</dbReference>
<evidence type="ECO:0000256" key="8">
    <source>
        <dbReference type="ARBA" id="ARBA00049348"/>
    </source>
</evidence>
<protein>
    <recommendedName>
        <fullName evidence="9">Methylated-DNA--protein-cysteine methyltransferase</fullName>
        <ecNumber evidence="9">2.1.1.63</ecNumber>
    </recommendedName>
    <alternativeName>
        <fullName evidence="9">6-O-methylguanine-DNA methyltransferase</fullName>
        <shortName evidence="9">MGMT</shortName>
    </alternativeName>
    <alternativeName>
        <fullName evidence="9">O-6-methylguanine-DNA-alkyltransferase</fullName>
    </alternativeName>
</protein>
<dbReference type="EMBL" id="CP106878">
    <property type="protein sequence ID" value="WAA11133.1"/>
    <property type="molecule type" value="Genomic_DNA"/>
</dbReference>
<evidence type="ECO:0000256" key="7">
    <source>
        <dbReference type="ARBA" id="ARBA00023204"/>
    </source>
</evidence>
<dbReference type="EC" id="2.1.1.63" evidence="9"/>
<dbReference type="Proteomes" id="UP001164718">
    <property type="component" value="Chromosome"/>
</dbReference>
<name>A0A9E8RXG2_9BACI</name>
<dbReference type="GO" id="GO:0005737">
    <property type="term" value="C:cytoplasm"/>
    <property type="evidence" value="ECO:0007669"/>
    <property type="project" value="UniProtKB-SubCell"/>
</dbReference>
<dbReference type="Pfam" id="PF01035">
    <property type="entry name" value="DNA_binding_1"/>
    <property type="match status" value="1"/>
</dbReference>
<evidence type="ECO:0000256" key="9">
    <source>
        <dbReference type="HAMAP-Rule" id="MF_00772"/>
    </source>
</evidence>
<evidence type="ECO:0000256" key="4">
    <source>
        <dbReference type="ARBA" id="ARBA00022603"/>
    </source>
</evidence>
<evidence type="ECO:0000256" key="2">
    <source>
        <dbReference type="ARBA" id="ARBA00008711"/>
    </source>
</evidence>
<dbReference type="SUPFAM" id="SSF53155">
    <property type="entry name" value="Methylated DNA-protein cysteine methyltransferase domain"/>
    <property type="match status" value="1"/>
</dbReference>
<comment type="catalytic activity">
    <reaction evidence="1 9">
        <text>a 4-O-methyl-thymidine in DNA + L-cysteinyl-[protein] = a thymidine in DNA + S-methyl-L-cysteinyl-[protein]</text>
        <dbReference type="Rhea" id="RHEA:53428"/>
        <dbReference type="Rhea" id="RHEA-COMP:10131"/>
        <dbReference type="Rhea" id="RHEA-COMP:10132"/>
        <dbReference type="Rhea" id="RHEA-COMP:13555"/>
        <dbReference type="Rhea" id="RHEA-COMP:13556"/>
        <dbReference type="ChEBI" id="CHEBI:29950"/>
        <dbReference type="ChEBI" id="CHEBI:82612"/>
        <dbReference type="ChEBI" id="CHEBI:137386"/>
        <dbReference type="ChEBI" id="CHEBI:137387"/>
        <dbReference type="EC" id="2.1.1.63"/>
    </reaction>
</comment>
<dbReference type="InterPro" id="IPR023546">
    <property type="entry name" value="MGMT"/>
</dbReference>
<comment type="miscellaneous">
    <text evidence="9">This enzyme catalyzes only one turnover and therefore is not strictly catalytic. According to one definition, an enzyme is a biocatalyst that acts repeatedly and over many reaction cycles.</text>
</comment>
<dbReference type="AlphaFoldDB" id="A0A9E8RXG2"/>
<evidence type="ECO:0000256" key="6">
    <source>
        <dbReference type="ARBA" id="ARBA00022763"/>
    </source>
</evidence>
<feature type="domain" description="Methylguanine DNA methyltransferase ribonuclease-like" evidence="11">
    <location>
        <begin position="7"/>
        <end position="73"/>
    </location>
</feature>
<evidence type="ECO:0000256" key="3">
    <source>
        <dbReference type="ARBA" id="ARBA00022490"/>
    </source>
</evidence>
<gene>
    <name evidence="12" type="ORF">OE104_07505</name>
</gene>
<dbReference type="InterPro" id="IPR036388">
    <property type="entry name" value="WH-like_DNA-bd_sf"/>
</dbReference>
<keyword evidence="3 9" id="KW-0963">Cytoplasm</keyword>
<dbReference type="InterPro" id="IPR036217">
    <property type="entry name" value="MethylDNA_cys_MeTrfase_DNAb"/>
</dbReference>
<dbReference type="PANTHER" id="PTHR10815">
    <property type="entry name" value="METHYLATED-DNA--PROTEIN-CYSTEINE METHYLTRANSFERASE"/>
    <property type="match status" value="1"/>
</dbReference>
<sequence length="166" mass="18778">MSYSYLSISTIIGPLSLVADQQTVRRLFFSEKKMFEWAKGTSMINNPNHPILRLGKEQIEEYFSGRRKQFQIPYTIEEGTDFQRSVWHALSTIPYGETVSYGQIAKLIGNEKAVRAVGQANRKNPLPILIPCHRVIGKNGGLVGYDGNRINIKEQLLSLEKNCTFG</sequence>
<comment type="subcellular location">
    <subcellularLocation>
        <location evidence="9">Cytoplasm</location>
    </subcellularLocation>
</comment>
<dbReference type="PROSITE" id="PS00374">
    <property type="entry name" value="MGMT"/>
    <property type="match status" value="1"/>
</dbReference>
<dbReference type="FunFam" id="1.10.10.10:FF:000214">
    <property type="entry name" value="Methylated-DNA--protein-cysteine methyltransferase"/>
    <property type="match status" value="1"/>
</dbReference>
<dbReference type="InterPro" id="IPR008332">
    <property type="entry name" value="MethylG_MeTrfase_N"/>
</dbReference>
<evidence type="ECO:0000256" key="1">
    <source>
        <dbReference type="ARBA" id="ARBA00001286"/>
    </source>
</evidence>
<dbReference type="InterPro" id="IPR014048">
    <property type="entry name" value="MethylDNA_cys_MeTrfase_DNA-bd"/>
</dbReference>
<proteinExistence type="inferred from homology"/>
<dbReference type="KEGG" id="faf:OE104_07505"/>
<comment type="function">
    <text evidence="9">Involved in the cellular defense against the biological effects of O6-methylguanine (O6-MeG) and O4-methylthymine (O4-MeT) in DNA. Repairs the methylated nucleobase in DNA by stoichiometrically transferring the methyl group to a cysteine residue in the enzyme. This is a suicide reaction: the enzyme is irreversibly inactivated.</text>
</comment>
<dbReference type="SUPFAM" id="SSF46767">
    <property type="entry name" value="Methylated DNA-protein cysteine methyltransferase, C-terminal domain"/>
    <property type="match status" value="1"/>
</dbReference>
<dbReference type="GO" id="GO:0003908">
    <property type="term" value="F:methylated-DNA-[protein]-cysteine S-methyltransferase activity"/>
    <property type="evidence" value="ECO:0007669"/>
    <property type="project" value="UniProtKB-UniRule"/>
</dbReference>
<evidence type="ECO:0000256" key="5">
    <source>
        <dbReference type="ARBA" id="ARBA00022679"/>
    </source>
</evidence>
<reference evidence="12" key="1">
    <citation type="submission" date="2022-09" db="EMBL/GenBank/DDBJ databases">
        <title>Complete Genomes of Fervidibacillus albus and Fervidibacillus halotolerans isolated from tidal flat sediments.</title>
        <authorList>
            <person name="Kwon K.K."/>
            <person name="Yang S.-H."/>
            <person name="Park M.J."/>
            <person name="Oh H.-M."/>
        </authorList>
    </citation>
    <scope>NUCLEOTIDE SEQUENCE</scope>
    <source>
        <strain evidence="12">MEBiC13591</strain>
    </source>
</reference>
<evidence type="ECO:0000259" key="11">
    <source>
        <dbReference type="Pfam" id="PF02870"/>
    </source>
</evidence>
<dbReference type="RefSeq" id="WP_275418956.1">
    <property type="nucleotide sequence ID" value="NZ_CP106878.1"/>
</dbReference>
<comment type="similarity">
    <text evidence="2 9">Belongs to the MGMT family.</text>
</comment>
<evidence type="ECO:0000313" key="12">
    <source>
        <dbReference type="EMBL" id="WAA11133.1"/>
    </source>
</evidence>
<feature type="active site" description="Nucleophile; methyl group acceptor" evidence="9">
    <location>
        <position position="132"/>
    </location>
</feature>
<dbReference type="InterPro" id="IPR036631">
    <property type="entry name" value="MGMT_N_sf"/>
</dbReference>
<dbReference type="Gene3D" id="1.10.10.10">
    <property type="entry name" value="Winged helix-like DNA-binding domain superfamily/Winged helix DNA-binding domain"/>
    <property type="match status" value="1"/>
</dbReference>